<evidence type="ECO:0000256" key="4">
    <source>
        <dbReference type="ARBA" id="ARBA00022475"/>
    </source>
</evidence>
<evidence type="ECO:0000256" key="1">
    <source>
        <dbReference type="ARBA" id="ARBA00004202"/>
    </source>
</evidence>
<gene>
    <name evidence="9" type="ORF">ACFO3F_10285</name>
</gene>
<feature type="domain" description="ABC transporter" evidence="8">
    <location>
        <begin position="3"/>
        <end position="254"/>
    </location>
</feature>
<organism evidence="9 10">
    <name type="scientific">Georgenia faecalis</name>
    <dbReference type="NCBI Taxonomy" id="2483799"/>
    <lineage>
        <taxon>Bacteria</taxon>
        <taxon>Bacillati</taxon>
        <taxon>Actinomycetota</taxon>
        <taxon>Actinomycetes</taxon>
        <taxon>Micrococcales</taxon>
        <taxon>Bogoriellaceae</taxon>
        <taxon>Georgenia</taxon>
    </lineage>
</organism>
<evidence type="ECO:0000313" key="10">
    <source>
        <dbReference type="Proteomes" id="UP001595955"/>
    </source>
</evidence>
<dbReference type="Pfam" id="PF00005">
    <property type="entry name" value="ABC_tran"/>
    <property type="match status" value="1"/>
</dbReference>
<accession>A0ABV9DCV6</accession>
<keyword evidence="4" id="KW-1003">Cell membrane</keyword>
<dbReference type="InterPro" id="IPR003593">
    <property type="entry name" value="AAA+_ATPase"/>
</dbReference>
<dbReference type="InterPro" id="IPR017871">
    <property type="entry name" value="ABC_transporter-like_CS"/>
</dbReference>
<protein>
    <submittedName>
        <fullName evidence="9">ABC transporter ATP-binding protein</fullName>
    </submittedName>
</protein>
<evidence type="ECO:0000313" key="9">
    <source>
        <dbReference type="EMBL" id="MFC4555634.1"/>
    </source>
</evidence>
<keyword evidence="3" id="KW-0813">Transport</keyword>
<dbReference type="InterPro" id="IPR013563">
    <property type="entry name" value="Oligopep_ABC_C"/>
</dbReference>
<dbReference type="PROSITE" id="PS50893">
    <property type="entry name" value="ABC_TRANSPORTER_2"/>
    <property type="match status" value="1"/>
</dbReference>
<dbReference type="RefSeq" id="WP_122823511.1">
    <property type="nucleotide sequence ID" value="NZ_CP033325.1"/>
</dbReference>
<dbReference type="Pfam" id="PF08352">
    <property type="entry name" value="oligo_HPY"/>
    <property type="match status" value="1"/>
</dbReference>
<dbReference type="Proteomes" id="UP001595955">
    <property type="component" value="Unassembled WGS sequence"/>
</dbReference>
<proteinExistence type="inferred from homology"/>
<dbReference type="PANTHER" id="PTHR43297">
    <property type="entry name" value="OLIGOPEPTIDE TRANSPORT ATP-BINDING PROTEIN APPD"/>
    <property type="match status" value="1"/>
</dbReference>
<evidence type="ECO:0000256" key="7">
    <source>
        <dbReference type="ARBA" id="ARBA00023136"/>
    </source>
</evidence>
<dbReference type="PANTHER" id="PTHR43297:SF2">
    <property type="entry name" value="DIPEPTIDE TRANSPORT ATP-BINDING PROTEIN DPPD"/>
    <property type="match status" value="1"/>
</dbReference>
<comment type="similarity">
    <text evidence="2">Belongs to the ABC transporter superfamily.</text>
</comment>
<dbReference type="CDD" id="cd03257">
    <property type="entry name" value="ABC_NikE_OppD_transporters"/>
    <property type="match status" value="1"/>
</dbReference>
<evidence type="ECO:0000256" key="5">
    <source>
        <dbReference type="ARBA" id="ARBA00022741"/>
    </source>
</evidence>
<keyword evidence="7" id="KW-0472">Membrane</keyword>
<keyword evidence="6 9" id="KW-0067">ATP-binding</keyword>
<reference evidence="10" key="1">
    <citation type="journal article" date="2019" name="Int. J. Syst. Evol. Microbiol.">
        <title>The Global Catalogue of Microorganisms (GCM) 10K type strain sequencing project: providing services to taxonomists for standard genome sequencing and annotation.</title>
        <authorList>
            <consortium name="The Broad Institute Genomics Platform"/>
            <consortium name="The Broad Institute Genome Sequencing Center for Infectious Disease"/>
            <person name="Wu L."/>
            <person name="Ma J."/>
        </authorList>
    </citation>
    <scope>NUCLEOTIDE SEQUENCE [LARGE SCALE GENOMIC DNA]</scope>
    <source>
        <strain evidence="10">JCM 3369</strain>
    </source>
</reference>
<dbReference type="InterPro" id="IPR003439">
    <property type="entry name" value="ABC_transporter-like_ATP-bd"/>
</dbReference>
<dbReference type="InterPro" id="IPR050388">
    <property type="entry name" value="ABC_Ni/Peptide_Import"/>
</dbReference>
<keyword evidence="5" id="KW-0547">Nucleotide-binding</keyword>
<keyword evidence="10" id="KW-1185">Reference proteome</keyword>
<dbReference type="NCBIfam" id="TIGR01727">
    <property type="entry name" value="oligo_HPY"/>
    <property type="match status" value="1"/>
</dbReference>
<comment type="subcellular location">
    <subcellularLocation>
        <location evidence="1">Cell membrane</location>
        <topology evidence="1">Peripheral membrane protein</topology>
    </subcellularLocation>
</comment>
<comment type="caution">
    <text evidence="9">The sequence shown here is derived from an EMBL/GenBank/DDBJ whole genome shotgun (WGS) entry which is preliminary data.</text>
</comment>
<dbReference type="Gene3D" id="3.40.50.300">
    <property type="entry name" value="P-loop containing nucleotide triphosphate hydrolases"/>
    <property type="match status" value="1"/>
</dbReference>
<evidence type="ECO:0000256" key="6">
    <source>
        <dbReference type="ARBA" id="ARBA00022840"/>
    </source>
</evidence>
<evidence type="ECO:0000259" key="8">
    <source>
        <dbReference type="PROSITE" id="PS50893"/>
    </source>
</evidence>
<dbReference type="EMBL" id="JBHSGF010000006">
    <property type="protein sequence ID" value="MFC4555634.1"/>
    <property type="molecule type" value="Genomic_DNA"/>
</dbReference>
<evidence type="ECO:0000256" key="3">
    <source>
        <dbReference type="ARBA" id="ARBA00022448"/>
    </source>
</evidence>
<name>A0ABV9DCV6_9MICO</name>
<evidence type="ECO:0000256" key="2">
    <source>
        <dbReference type="ARBA" id="ARBA00005417"/>
    </source>
</evidence>
<dbReference type="SMART" id="SM00382">
    <property type="entry name" value="AAA"/>
    <property type="match status" value="1"/>
</dbReference>
<dbReference type="InterPro" id="IPR027417">
    <property type="entry name" value="P-loop_NTPase"/>
</dbReference>
<dbReference type="GO" id="GO:0005524">
    <property type="term" value="F:ATP binding"/>
    <property type="evidence" value="ECO:0007669"/>
    <property type="project" value="UniProtKB-KW"/>
</dbReference>
<dbReference type="PROSITE" id="PS00211">
    <property type="entry name" value="ABC_TRANSPORTER_1"/>
    <property type="match status" value="1"/>
</dbReference>
<dbReference type="SUPFAM" id="SSF52540">
    <property type="entry name" value="P-loop containing nucleoside triphosphate hydrolases"/>
    <property type="match status" value="1"/>
</dbReference>
<sequence>MLLDVKNLQTEFHGRSTVVRAVDDVSLDVDEGETLALVGESGSGKSVTALSIMGLIKGPAARVVGGEVLYEGRDVLQMSAKDVRALRGTGIAMVFQDPMTSLNPALTVGRQLTESVRLHRGLDRRQARRRAVELLELVGISEPESRLRSYPHQFSGGMRQRVMIAIALACDPKLIVADEITTALDVTIQAQILDLLRRLTRELGTAVILISHDLGIVAGMAERVNVMYGGQIVESASTRELFASPKMPYTWGLLASIPRLDEPRSTKLVPIKGSPPDMSNPPPGCRYQPRCPFARPVCAERAPQLVEVGDGPDAHLARCWGMSPEPDGGWLRGVDWRAAQRLSAEEASTDA</sequence>